<organism evidence="1">
    <name type="scientific">Capitella teleta</name>
    <name type="common">Polychaete worm</name>
    <dbReference type="NCBI Taxonomy" id="283909"/>
    <lineage>
        <taxon>Eukaryota</taxon>
        <taxon>Metazoa</taxon>
        <taxon>Spiralia</taxon>
        <taxon>Lophotrochozoa</taxon>
        <taxon>Annelida</taxon>
        <taxon>Polychaeta</taxon>
        <taxon>Sedentaria</taxon>
        <taxon>Scolecida</taxon>
        <taxon>Capitellidae</taxon>
        <taxon>Capitella</taxon>
    </lineage>
</organism>
<evidence type="ECO:0000313" key="2">
    <source>
        <dbReference type="EnsemblMetazoa" id="CapteP189766"/>
    </source>
</evidence>
<keyword evidence="3" id="KW-1185">Reference proteome</keyword>
<name>R7T8F4_CAPTE</name>
<reference evidence="2" key="3">
    <citation type="submission" date="2015-06" db="UniProtKB">
        <authorList>
            <consortium name="EnsemblMetazoa"/>
        </authorList>
    </citation>
    <scope>IDENTIFICATION</scope>
</reference>
<sequence length="464" mass="52913">QINEFQAPILYHPGKLNVRADMLSRIAAIEPSTPTPVIVPADIPDVWVTDRIDLQDLARHQKEQFHDAYVEASQETDESPYIVQEARPIPVVEESYLPTRMPRGPDRARNDHPNLMPSITTPPTSAAIAPSFVFLSDDWSSWLVVLTSGQTISPIQNGAIIANEETVMEISGYADIFVQLSDDHLTDNQWHNVCKKLESQYNIHRFHQPGNSTKRPRHVAVERELYHLDTLLHKRIRDIRARIFKTNPARHRRGLFDFVGEIASTLFGVPTARDLHSLTQANERLADAVEGVVEHNRQVTAKINVIGRAQLEISKKINEVIRYQATRYSALEGVYFDMRYMLYQILQAMKFNTLLDVITENLRDFEETQALVQAMRISCESRTITEQLIPLEVIARILSSNLNHRKIDPISYYGYIQVHKITEIAGQVSNDQPYHCITPKMADNTLVPPTEVLPNIHGDPYFTC</sequence>
<dbReference type="Proteomes" id="UP000014760">
    <property type="component" value="Unassembled WGS sequence"/>
</dbReference>
<dbReference type="Pfam" id="PF12259">
    <property type="entry name" value="Baculo_F"/>
    <property type="match status" value="1"/>
</dbReference>
<evidence type="ECO:0000313" key="3">
    <source>
        <dbReference type="Proteomes" id="UP000014760"/>
    </source>
</evidence>
<dbReference type="HOGENOM" id="CLU_589980_0_0_1"/>
<evidence type="ECO:0000313" key="1">
    <source>
        <dbReference type="EMBL" id="ELT87269.1"/>
    </source>
</evidence>
<proteinExistence type="predicted"/>
<accession>R7T8F4</accession>
<protein>
    <submittedName>
        <fullName evidence="1 2">Uncharacterized protein</fullName>
    </submittedName>
</protein>
<dbReference type="EMBL" id="AMQN01034377">
    <property type="status" value="NOT_ANNOTATED_CDS"/>
    <property type="molecule type" value="Genomic_DNA"/>
</dbReference>
<reference evidence="1 3" key="2">
    <citation type="journal article" date="2013" name="Nature">
        <title>Insights into bilaterian evolution from three spiralian genomes.</title>
        <authorList>
            <person name="Simakov O."/>
            <person name="Marletaz F."/>
            <person name="Cho S.J."/>
            <person name="Edsinger-Gonzales E."/>
            <person name="Havlak P."/>
            <person name="Hellsten U."/>
            <person name="Kuo D.H."/>
            <person name="Larsson T."/>
            <person name="Lv J."/>
            <person name="Arendt D."/>
            <person name="Savage R."/>
            <person name="Osoegawa K."/>
            <person name="de Jong P."/>
            <person name="Grimwood J."/>
            <person name="Chapman J.A."/>
            <person name="Shapiro H."/>
            <person name="Aerts A."/>
            <person name="Otillar R.P."/>
            <person name="Terry A.Y."/>
            <person name="Boore J.L."/>
            <person name="Grigoriev I.V."/>
            <person name="Lindberg D.R."/>
            <person name="Seaver E.C."/>
            <person name="Weisblat D.A."/>
            <person name="Putnam N.H."/>
            <person name="Rokhsar D.S."/>
        </authorList>
    </citation>
    <scope>NUCLEOTIDE SEQUENCE</scope>
    <source>
        <strain evidence="1 3">I ESC-2004</strain>
    </source>
</reference>
<dbReference type="EMBL" id="KB312409">
    <property type="protein sequence ID" value="ELT87269.1"/>
    <property type="molecule type" value="Genomic_DNA"/>
</dbReference>
<dbReference type="InterPro" id="IPR022048">
    <property type="entry name" value="Envelope_fusion-like"/>
</dbReference>
<feature type="non-terminal residue" evidence="1">
    <location>
        <position position="1"/>
    </location>
</feature>
<reference evidence="3" key="1">
    <citation type="submission" date="2012-12" db="EMBL/GenBank/DDBJ databases">
        <authorList>
            <person name="Hellsten U."/>
            <person name="Grimwood J."/>
            <person name="Chapman J.A."/>
            <person name="Shapiro H."/>
            <person name="Aerts A."/>
            <person name="Otillar R.P."/>
            <person name="Terry A.Y."/>
            <person name="Boore J.L."/>
            <person name="Simakov O."/>
            <person name="Marletaz F."/>
            <person name="Cho S.-J."/>
            <person name="Edsinger-Gonzales E."/>
            <person name="Havlak P."/>
            <person name="Kuo D.-H."/>
            <person name="Larsson T."/>
            <person name="Lv J."/>
            <person name="Arendt D."/>
            <person name="Savage R."/>
            <person name="Osoegawa K."/>
            <person name="de Jong P."/>
            <person name="Lindberg D.R."/>
            <person name="Seaver E.C."/>
            <person name="Weisblat D.A."/>
            <person name="Putnam N.H."/>
            <person name="Grigoriev I.V."/>
            <person name="Rokhsar D.S."/>
        </authorList>
    </citation>
    <scope>NUCLEOTIDE SEQUENCE</scope>
    <source>
        <strain evidence="3">I ESC-2004</strain>
    </source>
</reference>
<gene>
    <name evidence="1" type="ORF">CAPTEDRAFT_189766</name>
</gene>
<dbReference type="EnsemblMetazoa" id="CapteT189766">
    <property type="protein sequence ID" value="CapteP189766"/>
    <property type="gene ID" value="CapteG189766"/>
</dbReference>
<dbReference type="EMBL" id="AMQN01034376">
    <property type="status" value="NOT_ANNOTATED_CDS"/>
    <property type="molecule type" value="Genomic_DNA"/>
</dbReference>
<dbReference type="AlphaFoldDB" id="R7T8F4"/>